<name>A0ABN0QT38_MYCUL</name>
<comment type="caution">
    <text evidence="1">The sequence shown here is derived from an EMBL/GenBank/DDBJ whole genome shotgun (WGS) entry which is preliminary data.</text>
</comment>
<dbReference type="GO" id="GO:0016874">
    <property type="term" value="F:ligase activity"/>
    <property type="evidence" value="ECO:0007669"/>
    <property type="project" value="UniProtKB-KW"/>
</dbReference>
<protein>
    <submittedName>
        <fullName evidence="1">UDP-N-acetylmuramoylalanyl-D-glutamate-2, 6-diaminopimelate ligase MurE domain protein</fullName>
    </submittedName>
</protein>
<accession>A0ABN0QT38</accession>
<gene>
    <name evidence="1" type="ORF">I551_5640</name>
</gene>
<evidence type="ECO:0000313" key="1">
    <source>
        <dbReference type="EMBL" id="EUA87927.1"/>
    </source>
</evidence>
<dbReference type="Proteomes" id="UP000020681">
    <property type="component" value="Unassembled WGS sequence"/>
</dbReference>
<sequence length="43" mass="4335">MVSEVESVLRPSAGPGVPLAELAVQVGAVLADGPHRAAAVRTR</sequence>
<proteinExistence type="predicted"/>
<dbReference type="EMBL" id="JAOL01000152">
    <property type="protein sequence ID" value="EUA87927.1"/>
    <property type="molecule type" value="Genomic_DNA"/>
</dbReference>
<evidence type="ECO:0000313" key="2">
    <source>
        <dbReference type="Proteomes" id="UP000020681"/>
    </source>
</evidence>
<reference evidence="1 2" key="1">
    <citation type="submission" date="2014-01" db="EMBL/GenBank/DDBJ databases">
        <authorList>
            <person name="Dobos K."/>
            <person name="Lenaerts A."/>
            <person name="Ordway D."/>
            <person name="DeGroote M.A."/>
            <person name="Parker T."/>
            <person name="Sizemore C."/>
            <person name="Tallon L.J."/>
            <person name="Sadzewicz L.K."/>
            <person name="Sengamalay N."/>
            <person name="Fraser C.M."/>
            <person name="Hine E."/>
            <person name="Shefchek K.A."/>
            <person name="Das S.P."/>
            <person name="Tettelin H."/>
        </authorList>
    </citation>
    <scope>NUCLEOTIDE SEQUENCE [LARGE SCALE GENOMIC DNA]</scope>
    <source>
        <strain evidence="1 2">Harvey</strain>
    </source>
</reference>
<organism evidence="1 2">
    <name type="scientific">Mycobacterium ulcerans str. Harvey</name>
    <dbReference type="NCBI Taxonomy" id="1299332"/>
    <lineage>
        <taxon>Bacteria</taxon>
        <taxon>Bacillati</taxon>
        <taxon>Actinomycetota</taxon>
        <taxon>Actinomycetes</taxon>
        <taxon>Mycobacteriales</taxon>
        <taxon>Mycobacteriaceae</taxon>
        <taxon>Mycobacterium</taxon>
        <taxon>Mycobacterium ulcerans group</taxon>
    </lineage>
</organism>
<keyword evidence="2" id="KW-1185">Reference proteome</keyword>
<keyword evidence="1" id="KW-0436">Ligase</keyword>